<dbReference type="Pfam" id="PF01476">
    <property type="entry name" value="LysM"/>
    <property type="match status" value="1"/>
</dbReference>
<keyword evidence="3" id="KW-1185">Reference proteome</keyword>
<dbReference type="SUPFAM" id="SSF54106">
    <property type="entry name" value="LysM domain"/>
    <property type="match status" value="1"/>
</dbReference>
<comment type="caution">
    <text evidence="2">The sequence shown here is derived from an EMBL/GenBank/DDBJ whole genome shotgun (WGS) entry which is preliminary data.</text>
</comment>
<evidence type="ECO:0000313" key="2">
    <source>
        <dbReference type="EMBL" id="GAE90512.1"/>
    </source>
</evidence>
<dbReference type="SMART" id="SM00257">
    <property type="entry name" value="LysM"/>
    <property type="match status" value="1"/>
</dbReference>
<proteinExistence type="predicted"/>
<organism evidence="2 3">
    <name type="scientific">Acetivibrio straminisolvens JCM 21531</name>
    <dbReference type="NCBI Taxonomy" id="1294263"/>
    <lineage>
        <taxon>Bacteria</taxon>
        <taxon>Bacillati</taxon>
        <taxon>Bacillota</taxon>
        <taxon>Clostridia</taxon>
        <taxon>Eubacteriales</taxon>
        <taxon>Oscillospiraceae</taxon>
        <taxon>Acetivibrio</taxon>
    </lineage>
</organism>
<dbReference type="InterPro" id="IPR018392">
    <property type="entry name" value="LysM"/>
</dbReference>
<reference evidence="2" key="1">
    <citation type="journal article" date="2014" name="Genome Announc.">
        <title>Draft Genome Sequence of Clostridium straminisolvens Strain JCM 21531T, Isolated from a Cellulose-Degrading Bacterial Community.</title>
        <authorList>
            <person name="Yuki M."/>
            <person name="Oshima K."/>
            <person name="Suda W."/>
            <person name="Sakamoto M."/>
            <person name="Kitamura K."/>
            <person name="Iida T."/>
            <person name="Hattori M."/>
            <person name="Ohkuma M."/>
        </authorList>
    </citation>
    <scope>NUCLEOTIDE SEQUENCE [LARGE SCALE GENOMIC DNA]</scope>
    <source>
        <strain evidence="2">JCM 21531</strain>
    </source>
</reference>
<dbReference type="Gene3D" id="3.10.350.10">
    <property type="entry name" value="LysM domain"/>
    <property type="match status" value="1"/>
</dbReference>
<evidence type="ECO:0000259" key="1">
    <source>
        <dbReference type="PROSITE" id="PS51782"/>
    </source>
</evidence>
<dbReference type="STRING" id="1294263.JCM21531_4130"/>
<dbReference type="InterPro" id="IPR036779">
    <property type="entry name" value="LysM_dom_sf"/>
</dbReference>
<gene>
    <name evidence="2" type="ORF">JCM21531_4130</name>
</gene>
<dbReference type="PROSITE" id="PS51782">
    <property type="entry name" value="LYSM"/>
    <property type="match status" value="1"/>
</dbReference>
<evidence type="ECO:0000313" key="3">
    <source>
        <dbReference type="Proteomes" id="UP000019109"/>
    </source>
</evidence>
<dbReference type="CDD" id="cd00118">
    <property type="entry name" value="LysM"/>
    <property type="match status" value="1"/>
</dbReference>
<name>W4VBE1_9FIRM</name>
<protein>
    <recommendedName>
        <fullName evidence="1">LysM domain-containing protein</fullName>
    </recommendedName>
</protein>
<sequence length="271" mass="30335">MPCPTGTITHTVQSGDTLYKIAAKYNTSYQAILSSNPGINPNWLYVGQQICIPIAQATLQIATQPVLVNGVDINTGQYPVLNYKPANAQYPYIYVPIAEFSKVGAKVTWDETKQLLSVTTDYYQNQKTIVDLKAKIAELEAKIFSDFTLVVTSISGDLSNEEKMEIFGLAGTKTLDELEAMSSEAYEELNEFAISKGGVIDGGSGYTGFTIAFYKNNVWMGRMVVVLNTNDPKISENYDKYSDKQKEFFLKHLFAAYYVVYKIMKHKISFY</sequence>
<accession>W4VBE1</accession>
<dbReference type="EMBL" id="BAVR01000075">
    <property type="protein sequence ID" value="GAE90512.1"/>
    <property type="molecule type" value="Genomic_DNA"/>
</dbReference>
<feature type="domain" description="LysM" evidence="1">
    <location>
        <begin position="8"/>
        <end position="52"/>
    </location>
</feature>
<dbReference type="AlphaFoldDB" id="W4VBE1"/>
<dbReference type="Proteomes" id="UP000019109">
    <property type="component" value="Unassembled WGS sequence"/>
</dbReference>